<comment type="caution">
    <text evidence="1">The sequence shown here is derived from an EMBL/GenBank/DDBJ whole genome shotgun (WGS) entry which is preliminary data.</text>
</comment>
<accession>A0ABV5E5G4</accession>
<organism evidence="1 2">
    <name type="scientific">Streptomyces broussonetiae</name>
    <dbReference type="NCBI Taxonomy" id="2686304"/>
    <lineage>
        <taxon>Bacteria</taxon>
        <taxon>Bacillati</taxon>
        <taxon>Actinomycetota</taxon>
        <taxon>Actinomycetes</taxon>
        <taxon>Kitasatosporales</taxon>
        <taxon>Streptomycetaceae</taxon>
        <taxon>Streptomyces</taxon>
    </lineage>
</organism>
<gene>
    <name evidence="1" type="ORF">VSS16_04945</name>
</gene>
<name>A0ABV5E5G4_9ACTN</name>
<dbReference type="EMBL" id="JAYMRP010000003">
    <property type="protein sequence ID" value="MFB8772080.1"/>
    <property type="molecule type" value="Genomic_DNA"/>
</dbReference>
<protein>
    <submittedName>
        <fullName evidence="1">Uncharacterized protein</fullName>
    </submittedName>
</protein>
<sequence>MPITRQRPTGDRIAAAARSAGRAGGYCWVEHPGGGSHCTLSPEHRGRHFNFYTRKEFD</sequence>
<dbReference type="Proteomes" id="UP001585080">
    <property type="component" value="Unassembled WGS sequence"/>
</dbReference>
<dbReference type="RefSeq" id="WP_376731062.1">
    <property type="nucleotide sequence ID" value="NZ_JAYMRP010000003.1"/>
</dbReference>
<evidence type="ECO:0000313" key="1">
    <source>
        <dbReference type="EMBL" id="MFB8772080.1"/>
    </source>
</evidence>
<evidence type="ECO:0000313" key="2">
    <source>
        <dbReference type="Proteomes" id="UP001585080"/>
    </source>
</evidence>
<proteinExistence type="predicted"/>
<keyword evidence="2" id="KW-1185">Reference proteome</keyword>
<reference evidence="1 2" key="1">
    <citation type="submission" date="2024-01" db="EMBL/GenBank/DDBJ databases">
        <title>Genome mining of biosynthetic gene clusters to explore secondary metabolites of Streptomyces sp.</title>
        <authorList>
            <person name="Baig A."/>
            <person name="Ajitkumar Shintre N."/>
            <person name="Kumar H."/>
            <person name="Anbarasu A."/>
            <person name="Ramaiah S."/>
        </authorList>
    </citation>
    <scope>NUCLEOTIDE SEQUENCE [LARGE SCALE GENOMIC DNA]</scope>
    <source>
        <strain evidence="1 2">A57</strain>
    </source>
</reference>